<accession>A0A9X3SDJ1</accession>
<comment type="caution">
    <text evidence="2">The sequence shown here is derived from an EMBL/GenBank/DDBJ whole genome shotgun (WGS) entry which is preliminary data.</text>
</comment>
<sequence>MLKVIRQSGNLTQEELAERLSVDVTTIQGWESGRRPLMAVSAGTYLRIRHFLLRNGTSPRLLSQLDTAMEADRFIGYVLSHEGPLDLDAHPLASWVITRPFTDLIGWTFTGTAPSALASAPVRRRGPVPPGPRLAADERNHVITHLRAAAEQAALDTTEGALLRRQAHYVAGFDSSSETVEWLAVMQRAEQRRLRPGEWSPSWAVVRSGAHTLARRGDAEALPRFIGVHIETDQCEIANLNYWAYWLGELADPQLSDAFMIEVDLDAWHGGRLVEHLTTRLDRSNPYVDVVAHTLWSLVHRKPGAVTPTRGRALAEAVQKILEEGGISPQSRRELQEVLYALRIVHRR</sequence>
<dbReference type="SUPFAM" id="SSF47413">
    <property type="entry name" value="lambda repressor-like DNA-binding domains"/>
    <property type="match status" value="1"/>
</dbReference>
<dbReference type="Proteomes" id="UP001140076">
    <property type="component" value="Unassembled WGS sequence"/>
</dbReference>
<dbReference type="GO" id="GO:0003677">
    <property type="term" value="F:DNA binding"/>
    <property type="evidence" value="ECO:0007669"/>
    <property type="project" value="InterPro"/>
</dbReference>
<dbReference type="Gene3D" id="1.10.260.40">
    <property type="entry name" value="lambda repressor-like DNA-binding domains"/>
    <property type="match status" value="1"/>
</dbReference>
<evidence type="ECO:0000259" key="1">
    <source>
        <dbReference type="PROSITE" id="PS50943"/>
    </source>
</evidence>
<evidence type="ECO:0000313" key="3">
    <source>
        <dbReference type="Proteomes" id="UP001140076"/>
    </source>
</evidence>
<dbReference type="InterPro" id="IPR010982">
    <property type="entry name" value="Lambda_DNA-bd_dom_sf"/>
</dbReference>
<protein>
    <submittedName>
        <fullName evidence="2">Helix-turn-helix domain-containing protein</fullName>
    </submittedName>
</protein>
<organism evidence="2 3">
    <name type="scientific">Streptomonospora mangrovi</name>
    <dbReference type="NCBI Taxonomy" id="2883123"/>
    <lineage>
        <taxon>Bacteria</taxon>
        <taxon>Bacillati</taxon>
        <taxon>Actinomycetota</taxon>
        <taxon>Actinomycetes</taxon>
        <taxon>Streptosporangiales</taxon>
        <taxon>Nocardiopsidaceae</taxon>
        <taxon>Streptomonospora</taxon>
    </lineage>
</organism>
<evidence type="ECO:0000313" key="2">
    <source>
        <dbReference type="EMBL" id="MDA0564868.1"/>
    </source>
</evidence>
<feature type="domain" description="HTH cro/C1-type" evidence="1">
    <location>
        <begin position="2"/>
        <end position="35"/>
    </location>
</feature>
<proteinExistence type="predicted"/>
<dbReference type="EMBL" id="JAJAQC010000015">
    <property type="protein sequence ID" value="MDA0564868.1"/>
    <property type="molecule type" value="Genomic_DNA"/>
</dbReference>
<dbReference type="SMART" id="SM00530">
    <property type="entry name" value="HTH_XRE"/>
    <property type="match status" value="1"/>
</dbReference>
<gene>
    <name evidence="2" type="ORF">LG943_11115</name>
</gene>
<dbReference type="InterPro" id="IPR001387">
    <property type="entry name" value="Cro/C1-type_HTH"/>
</dbReference>
<dbReference type="RefSeq" id="WP_270072140.1">
    <property type="nucleotide sequence ID" value="NZ_JAJAQC010000015.1"/>
</dbReference>
<dbReference type="CDD" id="cd00093">
    <property type="entry name" value="HTH_XRE"/>
    <property type="match status" value="1"/>
</dbReference>
<dbReference type="PROSITE" id="PS50943">
    <property type="entry name" value="HTH_CROC1"/>
    <property type="match status" value="1"/>
</dbReference>
<name>A0A9X3SDJ1_9ACTN</name>
<dbReference type="Pfam" id="PF01381">
    <property type="entry name" value="HTH_3"/>
    <property type="match status" value="1"/>
</dbReference>
<reference evidence="2" key="1">
    <citation type="submission" date="2021-10" db="EMBL/GenBank/DDBJ databases">
        <title>Streptomonospora sp. nov., isolated from mangrove soil.</title>
        <authorList>
            <person name="Chen X."/>
            <person name="Ge X."/>
            <person name="Liu W."/>
        </authorList>
    </citation>
    <scope>NUCLEOTIDE SEQUENCE</scope>
    <source>
        <strain evidence="2">S1-112</strain>
    </source>
</reference>
<keyword evidence="3" id="KW-1185">Reference proteome</keyword>
<dbReference type="AlphaFoldDB" id="A0A9X3SDJ1"/>